<gene>
    <name evidence="1" type="ORF">UFOPK4371_01408</name>
</gene>
<accession>A0A6J7VKG9</accession>
<proteinExistence type="predicted"/>
<name>A0A6J7VKG9_9ZZZZ</name>
<dbReference type="AlphaFoldDB" id="A0A6J7VKG9"/>
<reference evidence="1" key="1">
    <citation type="submission" date="2020-05" db="EMBL/GenBank/DDBJ databases">
        <authorList>
            <person name="Chiriac C."/>
            <person name="Salcher M."/>
            <person name="Ghai R."/>
            <person name="Kavagutti S V."/>
        </authorList>
    </citation>
    <scope>NUCLEOTIDE SEQUENCE</scope>
</reference>
<sequence>MVDAVHGEAALGAGFGGAALIFANAEAGKVGGKHDANGVGDSRIGQRCDTIFDKGIGMFLSKDNSPCIRHTCFEC</sequence>
<organism evidence="1">
    <name type="scientific">freshwater metagenome</name>
    <dbReference type="NCBI Taxonomy" id="449393"/>
    <lineage>
        <taxon>unclassified sequences</taxon>
        <taxon>metagenomes</taxon>
        <taxon>ecological metagenomes</taxon>
    </lineage>
</organism>
<protein>
    <submittedName>
        <fullName evidence="1">Unannotated protein</fullName>
    </submittedName>
</protein>
<dbReference type="EMBL" id="CAFBRD010000090">
    <property type="protein sequence ID" value="CAB5078219.1"/>
    <property type="molecule type" value="Genomic_DNA"/>
</dbReference>
<evidence type="ECO:0000313" key="1">
    <source>
        <dbReference type="EMBL" id="CAB5078219.1"/>
    </source>
</evidence>